<keyword evidence="2" id="KW-0238">DNA-binding</keyword>
<keyword evidence="3" id="KW-0233">DNA recombination</keyword>
<comment type="caution">
    <text evidence="6">The sequence shown here is derived from an EMBL/GenBank/DDBJ whole genome shotgun (WGS) entry which is preliminary data.</text>
</comment>
<dbReference type="SUPFAM" id="SSF53041">
    <property type="entry name" value="Resolvase-like"/>
    <property type="match status" value="1"/>
</dbReference>
<gene>
    <name evidence="6" type="ORF">LCGC14_0876860</name>
</gene>
<evidence type="ECO:0000256" key="1">
    <source>
        <dbReference type="ARBA" id="ARBA00022908"/>
    </source>
</evidence>
<dbReference type="PANTHER" id="PTHR30461">
    <property type="entry name" value="DNA-INVERTASE FROM LAMBDOID PROPHAGE"/>
    <property type="match status" value="1"/>
</dbReference>
<dbReference type="InterPro" id="IPR006119">
    <property type="entry name" value="Resolv_N"/>
</dbReference>
<dbReference type="SMART" id="SM00857">
    <property type="entry name" value="Resolvase"/>
    <property type="match status" value="1"/>
</dbReference>
<evidence type="ECO:0008006" key="7">
    <source>
        <dbReference type="Google" id="ProtNLM"/>
    </source>
</evidence>
<dbReference type="PROSITE" id="PS00397">
    <property type="entry name" value="RECOMBINASES_1"/>
    <property type="match status" value="1"/>
</dbReference>
<feature type="domain" description="Recombinase" evidence="5">
    <location>
        <begin position="157"/>
        <end position="226"/>
    </location>
</feature>
<dbReference type="InterPro" id="IPR038109">
    <property type="entry name" value="DNA_bind_recomb_sf"/>
</dbReference>
<dbReference type="InterPro" id="IPR036162">
    <property type="entry name" value="Resolvase-like_N_sf"/>
</dbReference>
<feature type="domain" description="Resolvase/invertase-type recombinase catalytic" evidence="4">
    <location>
        <begin position="2"/>
        <end position="149"/>
    </location>
</feature>
<dbReference type="Gene3D" id="3.40.50.1390">
    <property type="entry name" value="Resolvase, N-terminal catalytic domain"/>
    <property type="match status" value="1"/>
</dbReference>
<dbReference type="Pfam" id="PF07508">
    <property type="entry name" value="Recombinase"/>
    <property type="match status" value="1"/>
</dbReference>
<evidence type="ECO:0000256" key="2">
    <source>
        <dbReference type="ARBA" id="ARBA00023125"/>
    </source>
</evidence>
<dbReference type="InterPro" id="IPR050639">
    <property type="entry name" value="SSR_resolvase"/>
</dbReference>
<dbReference type="Gene3D" id="3.90.1750.20">
    <property type="entry name" value="Putative Large Serine Recombinase, Chain B, Domain 2"/>
    <property type="match status" value="1"/>
</dbReference>
<protein>
    <recommendedName>
        <fullName evidence="7">Resolvase/invertase-type recombinase catalytic domain-containing protein</fullName>
    </recommendedName>
</protein>
<evidence type="ECO:0000259" key="5">
    <source>
        <dbReference type="PROSITE" id="PS51737"/>
    </source>
</evidence>
<dbReference type="GO" id="GO:0015074">
    <property type="term" value="P:DNA integration"/>
    <property type="evidence" value="ECO:0007669"/>
    <property type="project" value="UniProtKB-KW"/>
</dbReference>
<sequence length="226" mass="25175">MKAVGYIRVSTEEQAREGVSLDNQRKRIEAFCVAKDWTLGRIYADEGISGSSLRRDGVQELISDCKRGIFDVVVIYKLDRLTRSVKDLGNLIEMFDKSNVAFSSVSDNFDTTTANGKLVLNILGSVAQWERDIVSERTRDALAHKRSEGKVYTRILPLGFDKAEDGSLVENPAEMKTVKLIKRMRKTGKSLQGIADRLNSRSVKTKTGGKWYKSTVSNVLSGSVYA</sequence>
<keyword evidence="1" id="KW-0229">DNA integration</keyword>
<evidence type="ECO:0000256" key="3">
    <source>
        <dbReference type="ARBA" id="ARBA00023172"/>
    </source>
</evidence>
<name>A0A0F9SA17_9ZZZZ</name>
<dbReference type="AlphaFoldDB" id="A0A0F9SA17"/>
<organism evidence="6">
    <name type="scientific">marine sediment metagenome</name>
    <dbReference type="NCBI Taxonomy" id="412755"/>
    <lineage>
        <taxon>unclassified sequences</taxon>
        <taxon>metagenomes</taxon>
        <taxon>ecological metagenomes</taxon>
    </lineage>
</organism>
<dbReference type="PROSITE" id="PS51736">
    <property type="entry name" value="RECOMBINASES_3"/>
    <property type="match status" value="1"/>
</dbReference>
<dbReference type="InterPro" id="IPR011109">
    <property type="entry name" value="DNA_bind_recombinase_dom"/>
</dbReference>
<dbReference type="CDD" id="cd03768">
    <property type="entry name" value="SR_ResInv"/>
    <property type="match status" value="1"/>
</dbReference>
<accession>A0A0F9SA17</accession>
<proteinExistence type="predicted"/>
<reference evidence="6" key="1">
    <citation type="journal article" date="2015" name="Nature">
        <title>Complex archaea that bridge the gap between prokaryotes and eukaryotes.</title>
        <authorList>
            <person name="Spang A."/>
            <person name="Saw J.H."/>
            <person name="Jorgensen S.L."/>
            <person name="Zaremba-Niedzwiedzka K."/>
            <person name="Martijn J."/>
            <person name="Lind A.E."/>
            <person name="van Eijk R."/>
            <person name="Schleper C."/>
            <person name="Guy L."/>
            <person name="Ettema T.J."/>
        </authorList>
    </citation>
    <scope>NUCLEOTIDE SEQUENCE</scope>
</reference>
<dbReference type="Pfam" id="PF00239">
    <property type="entry name" value="Resolvase"/>
    <property type="match status" value="1"/>
</dbReference>
<dbReference type="PROSITE" id="PS51737">
    <property type="entry name" value="RECOMBINASE_DNA_BIND"/>
    <property type="match status" value="1"/>
</dbReference>
<evidence type="ECO:0000313" key="6">
    <source>
        <dbReference type="EMBL" id="KKN26223.1"/>
    </source>
</evidence>
<dbReference type="EMBL" id="LAZR01002737">
    <property type="protein sequence ID" value="KKN26223.1"/>
    <property type="molecule type" value="Genomic_DNA"/>
</dbReference>
<evidence type="ECO:0000259" key="4">
    <source>
        <dbReference type="PROSITE" id="PS51736"/>
    </source>
</evidence>
<dbReference type="InterPro" id="IPR006118">
    <property type="entry name" value="Recombinase_CS"/>
</dbReference>
<dbReference type="PANTHER" id="PTHR30461:SF2">
    <property type="entry name" value="SERINE RECOMBINASE PINE-RELATED"/>
    <property type="match status" value="1"/>
</dbReference>
<dbReference type="GO" id="GO:0000150">
    <property type="term" value="F:DNA strand exchange activity"/>
    <property type="evidence" value="ECO:0007669"/>
    <property type="project" value="InterPro"/>
</dbReference>
<dbReference type="GO" id="GO:0003677">
    <property type="term" value="F:DNA binding"/>
    <property type="evidence" value="ECO:0007669"/>
    <property type="project" value="UniProtKB-KW"/>
</dbReference>